<gene>
    <name evidence="3" type="ORF">dnl_43030</name>
</gene>
<accession>A0A975GHU9</accession>
<feature type="transmembrane region" description="Helical" evidence="1">
    <location>
        <begin position="20"/>
        <end position="49"/>
    </location>
</feature>
<dbReference type="AlphaFoldDB" id="A0A975GHU9"/>
<proteinExistence type="predicted"/>
<keyword evidence="1" id="KW-0812">Transmembrane</keyword>
<dbReference type="Pfam" id="PF12704">
    <property type="entry name" value="MacB_PCD"/>
    <property type="match status" value="1"/>
</dbReference>
<dbReference type="InterPro" id="IPR051447">
    <property type="entry name" value="Lipoprotein-release_system"/>
</dbReference>
<dbReference type="EMBL" id="CP061799">
    <property type="protein sequence ID" value="QTA81945.1"/>
    <property type="molecule type" value="Genomic_DNA"/>
</dbReference>
<protein>
    <submittedName>
        <fullName evidence="3">Lipoprotein-releasing system N-terminal domain-containing protein, LolC-like</fullName>
    </submittedName>
</protein>
<sequence>MSFEYFIGLRYLRSSQGQGFISLITLLSVAGVALGVMALIVVIAVMAGFESDLKSRILGVESHLIINRNQEDFTDYKPVLDYITTIDGVESAAPYIYSQTMLRSSRSVYGSVLRGIDPGHPVKIPGSFDKKILDKMSGTDMNAGIPGIILGKDLALNLGVFQGDFLYLVSPAGIVSPVGYMPSMKNLK</sequence>
<keyword evidence="1" id="KW-0472">Membrane</keyword>
<dbReference type="GO" id="GO:0044874">
    <property type="term" value="P:lipoprotein localization to outer membrane"/>
    <property type="evidence" value="ECO:0007669"/>
    <property type="project" value="TreeGrafter"/>
</dbReference>
<dbReference type="PANTHER" id="PTHR30489">
    <property type="entry name" value="LIPOPROTEIN-RELEASING SYSTEM TRANSMEMBRANE PROTEIN LOLE"/>
    <property type="match status" value="1"/>
</dbReference>
<dbReference type="InterPro" id="IPR025857">
    <property type="entry name" value="MacB_PCD"/>
</dbReference>
<dbReference type="RefSeq" id="WP_338031085.1">
    <property type="nucleotide sequence ID" value="NZ_CP061799.1"/>
</dbReference>
<reference evidence="3" key="1">
    <citation type="journal article" date="2021" name="Microb. Physiol.">
        <title>Proteogenomic Insights into the Physiology of Marine, Sulfate-Reducing, Filamentous Desulfonema limicola and Desulfonema magnum.</title>
        <authorList>
            <person name="Schnaars V."/>
            <person name="Wohlbrand L."/>
            <person name="Scheve S."/>
            <person name="Hinrichs C."/>
            <person name="Reinhardt R."/>
            <person name="Rabus R."/>
        </authorList>
    </citation>
    <scope>NUCLEOTIDE SEQUENCE</scope>
    <source>
        <strain evidence="3">5ac10</strain>
    </source>
</reference>
<organism evidence="3 4">
    <name type="scientific">Desulfonema limicola</name>
    <dbReference type="NCBI Taxonomy" id="45656"/>
    <lineage>
        <taxon>Bacteria</taxon>
        <taxon>Pseudomonadati</taxon>
        <taxon>Thermodesulfobacteriota</taxon>
        <taxon>Desulfobacteria</taxon>
        <taxon>Desulfobacterales</taxon>
        <taxon>Desulfococcaceae</taxon>
        <taxon>Desulfonema</taxon>
    </lineage>
</organism>
<feature type="domain" description="MacB-like periplasmic core" evidence="2">
    <location>
        <begin position="25"/>
        <end position="159"/>
    </location>
</feature>
<evidence type="ECO:0000259" key="2">
    <source>
        <dbReference type="Pfam" id="PF12704"/>
    </source>
</evidence>
<dbReference type="KEGG" id="dli:dnl_43030"/>
<name>A0A975GHU9_9BACT</name>
<evidence type="ECO:0000256" key="1">
    <source>
        <dbReference type="SAM" id="Phobius"/>
    </source>
</evidence>
<keyword evidence="4" id="KW-1185">Reference proteome</keyword>
<dbReference type="Proteomes" id="UP000663720">
    <property type="component" value="Chromosome"/>
</dbReference>
<keyword evidence="3" id="KW-0449">Lipoprotein</keyword>
<keyword evidence="1" id="KW-1133">Transmembrane helix</keyword>
<evidence type="ECO:0000313" key="3">
    <source>
        <dbReference type="EMBL" id="QTA81945.1"/>
    </source>
</evidence>
<dbReference type="GO" id="GO:0098797">
    <property type="term" value="C:plasma membrane protein complex"/>
    <property type="evidence" value="ECO:0007669"/>
    <property type="project" value="TreeGrafter"/>
</dbReference>
<dbReference type="PANTHER" id="PTHR30489:SF0">
    <property type="entry name" value="LIPOPROTEIN-RELEASING SYSTEM TRANSMEMBRANE PROTEIN LOLE"/>
    <property type="match status" value="1"/>
</dbReference>
<evidence type="ECO:0000313" key="4">
    <source>
        <dbReference type="Proteomes" id="UP000663720"/>
    </source>
</evidence>